<dbReference type="Gene3D" id="3.30.360.10">
    <property type="entry name" value="Dihydrodipicolinate Reductase, domain 2"/>
    <property type="match status" value="1"/>
</dbReference>
<dbReference type="Proteomes" id="UP000885672">
    <property type="component" value="Unassembled WGS sequence"/>
</dbReference>
<dbReference type="Pfam" id="PF22725">
    <property type="entry name" value="GFO_IDH_MocA_C3"/>
    <property type="match status" value="1"/>
</dbReference>
<dbReference type="InterPro" id="IPR055170">
    <property type="entry name" value="GFO_IDH_MocA-like_dom"/>
</dbReference>
<dbReference type="EMBL" id="DSBX01000310">
    <property type="protein sequence ID" value="HDR00225.1"/>
    <property type="molecule type" value="Genomic_DNA"/>
</dbReference>
<name>A0A7V0T6S5_UNCW3</name>
<gene>
    <name evidence="4" type="ORF">ENN51_08095</name>
</gene>
<dbReference type="SUPFAM" id="SSF55347">
    <property type="entry name" value="Glyceraldehyde-3-phosphate dehydrogenase-like, C-terminal domain"/>
    <property type="match status" value="1"/>
</dbReference>
<reference evidence="4" key="1">
    <citation type="journal article" date="2020" name="mSystems">
        <title>Genome- and Community-Level Interaction Insights into Carbon Utilization and Element Cycling Functions of Hydrothermarchaeota in Hydrothermal Sediment.</title>
        <authorList>
            <person name="Zhou Z."/>
            <person name="Liu Y."/>
            <person name="Xu W."/>
            <person name="Pan J."/>
            <person name="Luo Z.H."/>
            <person name="Li M."/>
        </authorList>
    </citation>
    <scope>NUCLEOTIDE SEQUENCE [LARGE SCALE GENOMIC DNA]</scope>
    <source>
        <strain evidence="4">SpSt-1182</strain>
    </source>
</reference>
<dbReference type="InterPro" id="IPR036291">
    <property type="entry name" value="NAD(P)-bd_dom_sf"/>
</dbReference>
<keyword evidence="1" id="KW-0560">Oxidoreductase</keyword>
<feature type="domain" description="GFO/IDH/MocA-like oxidoreductase" evidence="3">
    <location>
        <begin position="133"/>
        <end position="231"/>
    </location>
</feature>
<dbReference type="PANTHER" id="PTHR43818:SF11">
    <property type="entry name" value="BCDNA.GH03377"/>
    <property type="match status" value="1"/>
</dbReference>
<evidence type="ECO:0000313" key="4">
    <source>
        <dbReference type="EMBL" id="HDR00225.1"/>
    </source>
</evidence>
<comment type="caution">
    <text evidence="4">The sequence shown here is derived from an EMBL/GenBank/DDBJ whole genome shotgun (WGS) entry which is preliminary data.</text>
</comment>
<dbReference type="PANTHER" id="PTHR43818">
    <property type="entry name" value="BCDNA.GH03377"/>
    <property type="match status" value="1"/>
</dbReference>
<proteinExistence type="predicted"/>
<dbReference type="Gene3D" id="3.40.50.720">
    <property type="entry name" value="NAD(P)-binding Rossmann-like Domain"/>
    <property type="match status" value="1"/>
</dbReference>
<organism evidence="4">
    <name type="scientific">candidate division WOR-3 bacterium</name>
    <dbReference type="NCBI Taxonomy" id="2052148"/>
    <lineage>
        <taxon>Bacteria</taxon>
        <taxon>Bacteria division WOR-3</taxon>
    </lineage>
</organism>
<dbReference type="GO" id="GO:0000166">
    <property type="term" value="F:nucleotide binding"/>
    <property type="evidence" value="ECO:0007669"/>
    <property type="project" value="InterPro"/>
</dbReference>
<dbReference type="GO" id="GO:0016491">
    <property type="term" value="F:oxidoreductase activity"/>
    <property type="evidence" value="ECO:0007669"/>
    <property type="project" value="UniProtKB-KW"/>
</dbReference>
<dbReference type="InterPro" id="IPR050463">
    <property type="entry name" value="Gfo/Idh/MocA_oxidrdct_glycsds"/>
</dbReference>
<evidence type="ECO:0000256" key="1">
    <source>
        <dbReference type="ARBA" id="ARBA00023002"/>
    </source>
</evidence>
<evidence type="ECO:0000259" key="2">
    <source>
        <dbReference type="Pfam" id="PF01408"/>
    </source>
</evidence>
<dbReference type="InterPro" id="IPR000683">
    <property type="entry name" value="Gfo/Idh/MocA-like_OxRdtase_N"/>
</dbReference>
<dbReference type="AlphaFoldDB" id="A0A7V0T6S5"/>
<accession>A0A7V0T6S5</accession>
<protein>
    <submittedName>
        <fullName evidence="4">Gfo/Idh/MocA family oxidoreductase</fullName>
    </submittedName>
</protein>
<sequence length="367" mass="39849">MKTPVRVAIVGCGAQAQLAHIPALRQNRSVEIVALCDPDIRKINHLRRLHGIPRHFLDFDDLNSAEGIDAVVIATPNHLHAPMAIAAMEYGKDVLCEVPLALNSEEAQAMVATAERLGRRLFPCLNTRLRPDVQTIRKYIEGGELGNVYYCKTGWLQGREMWSLAGWRGQRLRAGGGAFLSLGTPLLDFALWLLRPHTPESITGVVHLRPGRADVEDTAFAMLRLNGGGSAAGSRAKSAGESGTSSVSKGLPAQSAGVLLTVEVGWSVTLENDFRYFNAFGSAGAALLNPIQIHKEMHGHLVNVTPRIAAKGMQKASYKLLNDLWIDSLVRDVPQAIPATDALAINRLADAFYRSATEHCEVKLSET</sequence>
<evidence type="ECO:0000259" key="3">
    <source>
        <dbReference type="Pfam" id="PF22725"/>
    </source>
</evidence>
<dbReference type="Pfam" id="PF01408">
    <property type="entry name" value="GFO_IDH_MocA"/>
    <property type="match status" value="1"/>
</dbReference>
<dbReference type="SUPFAM" id="SSF51735">
    <property type="entry name" value="NAD(P)-binding Rossmann-fold domains"/>
    <property type="match status" value="1"/>
</dbReference>
<feature type="domain" description="Gfo/Idh/MocA-like oxidoreductase N-terminal" evidence="2">
    <location>
        <begin position="5"/>
        <end position="122"/>
    </location>
</feature>